<accession>A0A7R8ZSW8</accession>
<dbReference type="InterPro" id="IPR044538">
    <property type="entry name" value="Vta1-like"/>
</dbReference>
<evidence type="ECO:0000256" key="3">
    <source>
        <dbReference type="ARBA" id="ARBA00007895"/>
    </source>
</evidence>
<keyword evidence="8" id="KW-0472">Membrane</keyword>
<evidence type="ECO:0000256" key="6">
    <source>
        <dbReference type="ARBA" id="ARBA00022753"/>
    </source>
</evidence>
<comment type="similarity">
    <text evidence="3">Belongs to the VTA1 family.</text>
</comment>
<dbReference type="PANTHER" id="PTHR46009">
    <property type="entry name" value="VACUOLAR PROTEIN SORTING-ASSOCIATED PROTEIN VTA1 HOMOLOG"/>
    <property type="match status" value="1"/>
</dbReference>
<reference evidence="12" key="1">
    <citation type="submission" date="2020-11" db="EMBL/GenBank/DDBJ databases">
        <authorList>
            <person name="Tran Van P."/>
        </authorList>
    </citation>
    <scope>NUCLEOTIDE SEQUENCE</scope>
</reference>
<feature type="region of interest" description="Disordered" evidence="9">
    <location>
        <begin position="182"/>
        <end position="301"/>
    </location>
</feature>
<evidence type="ECO:0000256" key="2">
    <source>
        <dbReference type="ARBA" id="ARBA00004496"/>
    </source>
</evidence>
<dbReference type="AlphaFoldDB" id="A0A7R8ZSW8"/>
<comment type="subcellular location">
    <subcellularLocation>
        <location evidence="2">Cytoplasm</location>
    </subcellularLocation>
    <subcellularLocation>
        <location evidence="1">Endosome membrane</location>
        <topology evidence="1">Peripheral membrane protein</topology>
    </subcellularLocation>
</comment>
<dbReference type="GO" id="GO:0005771">
    <property type="term" value="C:multivesicular body"/>
    <property type="evidence" value="ECO:0007669"/>
    <property type="project" value="TreeGrafter"/>
</dbReference>
<protein>
    <submittedName>
        <fullName evidence="12">Uncharacterized protein</fullName>
    </submittedName>
</protein>
<evidence type="ECO:0000256" key="9">
    <source>
        <dbReference type="SAM" id="MobiDB-lite"/>
    </source>
</evidence>
<keyword evidence="6" id="KW-0967">Endosome</keyword>
<evidence type="ECO:0000259" key="11">
    <source>
        <dbReference type="Pfam" id="PF18097"/>
    </source>
</evidence>
<feature type="compositionally biased region" description="Pro residues" evidence="9">
    <location>
        <begin position="250"/>
        <end position="261"/>
    </location>
</feature>
<sequence length="357" mass="38729">MVPPPQLPAIPSQFKPIQHFLKTASDFDSKDPVIAYWCRFHGVQAAMKVDSKSPDALAIILPLLDWLEKVKNSSKEDEAFTNDVVAQSHVEQYALKLFNWADGEDRASRFNKSMPHLDSTSSTFLSRFHDLHYRNVVKAFYTAGVIFDILPTIGVMSEDCIRMRKYAKWKAAYIHNCLKNGEMPQPGPLPEQGDEFSMGEDTESGGEGSAASMPPSGSSAQPPNTGFIHPGVNSSSSYPPPSSFSNPFPTQQPYPSAPTPPGSHVTPASFMPSSTHSLSVNSTGGQDVPRSTSPVPSSTELSGLRAIDGTPIPLDAMLLAQKFTKYALSALNYEDIPTAVQNMERALVILKSGGNPT</sequence>
<dbReference type="Pfam" id="PF18097">
    <property type="entry name" value="Vta1_C"/>
    <property type="match status" value="1"/>
</dbReference>
<evidence type="ECO:0000256" key="7">
    <source>
        <dbReference type="ARBA" id="ARBA00022927"/>
    </source>
</evidence>
<dbReference type="GO" id="GO:0010008">
    <property type="term" value="C:endosome membrane"/>
    <property type="evidence" value="ECO:0007669"/>
    <property type="project" value="UniProtKB-SubCell"/>
</dbReference>
<dbReference type="OrthoDB" id="391137at2759"/>
<feature type="compositionally biased region" description="Low complexity" evidence="9">
    <location>
        <begin position="288"/>
        <end position="299"/>
    </location>
</feature>
<feature type="domain" description="Vta1 C-terminal" evidence="11">
    <location>
        <begin position="316"/>
        <end position="350"/>
    </location>
</feature>
<feature type="domain" description="Vta1/callose synthase N-terminal" evidence="10">
    <location>
        <begin position="17"/>
        <end position="126"/>
    </location>
</feature>
<gene>
    <name evidence="12" type="ORF">CTOB1V02_LOCUS11006</name>
</gene>
<dbReference type="Pfam" id="PF04652">
    <property type="entry name" value="Vta1"/>
    <property type="match status" value="2"/>
</dbReference>
<dbReference type="InterPro" id="IPR041212">
    <property type="entry name" value="Vta1_C"/>
</dbReference>
<evidence type="ECO:0000256" key="5">
    <source>
        <dbReference type="ARBA" id="ARBA00022490"/>
    </source>
</evidence>
<evidence type="ECO:0000256" key="8">
    <source>
        <dbReference type="ARBA" id="ARBA00023136"/>
    </source>
</evidence>
<dbReference type="Gene3D" id="1.25.40.270">
    <property type="entry name" value="Vacuolar protein sorting-associated protein vta1"/>
    <property type="match status" value="1"/>
</dbReference>
<feature type="domain" description="Vta1/callose synthase N-terminal" evidence="10">
    <location>
        <begin position="134"/>
        <end position="180"/>
    </location>
</feature>
<evidence type="ECO:0000259" key="10">
    <source>
        <dbReference type="Pfam" id="PF04652"/>
    </source>
</evidence>
<dbReference type="InterPro" id="IPR039431">
    <property type="entry name" value="Vta1/CALS_N"/>
</dbReference>
<feature type="compositionally biased region" description="Low complexity" evidence="9">
    <location>
        <begin position="209"/>
        <end position="220"/>
    </location>
</feature>
<keyword evidence="4" id="KW-0813">Transport</keyword>
<dbReference type="PANTHER" id="PTHR46009:SF1">
    <property type="entry name" value="VACUOLAR PROTEIN SORTING-ASSOCIATED PROTEIN VTA1 HOMOLOG"/>
    <property type="match status" value="1"/>
</dbReference>
<dbReference type="Gene3D" id="1.20.5.420">
    <property type="entry name" value="Immunoglobulin FC, subunit C"/>
    <property type="match status" value="1"/>
</dbReference>
<name>A0A7R8ZSW8_9CRUS</name>
<evidence type="ECO:0000313" key="12">
    <source>
        <dbReference type="EMBL" id="CAD7233183.1"/>
    </source>
</evidence>
<keyword evidence="7" id="KW-0653">Protein transport</keyword>
<feature type="compositionally biased region" description="Low complexity" evidence="9">
    <location>
        <begin position="233"/>
        <end position="249"/>
    </location>
</feature>
<organism evidence="12">
    <name type="scientific">Cyprideis torosa</name>
    <dbReference type="NCBI Taxonomy" id="163714"/>
    <lineage>
        <taxon>Eukaryota</taxon>
        <taxon>Metazoa</taxon>
        <taxon>Ecdysozoa</taxon>
        <taxon>Arthropoda</taxon>
        <taxon>Crustacea</taxon>
        <taxon>Oligostraca</taxon>
        <taxon>Ostracoda</taxon>
        <taxon>Podocopa</taxon>
        <taxon>Podocopida</taxon>
        <taxon>Cytherocopina</taxon>
        <taxon>Cytheroidea</taxon>
        <taxon>Cytherideidae</taxon>
        <taxon>Cyprideis</taxon>
    </lineage>
</organism>
<feature type="compositionally biased region" description="Acidic residues" evidence="9">
    <location>
        <begin position="192"/>
        <end position="204"/>
    </location>
</feature>
<evidence type="ECO:0000256" key="1">
    <source>
        <dbReference type="ARBA" id="ARBA00004481"/>
    </source>
</evidence>
<keyword evidence="5" id="KW-0963">Cytoplasm</keyword>
<dbReference type="GO" id="GO:0032511">
    <property type="term" value="P:late endosome to vacuole transport via multivesicular body sorting pathway"/>
    <property type="evidence" value="ECO:0007669"/>
    <property type="project" value="InterPro"/>
</dbReference>
<dbReference type="GO" id="GO:0015031">
    <property type="term" value="P:protein transport"/>
    <property type="evidence" value="ECO:0007669"/>
    <property type="project" value="UniProtKB-KW"/>
</dbReference>
<feature type="compositionally biased region" description="Polar residues" evidence="9">
    <location>
        <begin position="271"/>
        <end position="285"/>
    </location>
</feature>
<proteinExistence type="inferred from homology"/>
<evidence type="ECO:0000256" key="4">
    <source>
        <dbReference type="ARBA" id="ARBA00022448"/>
    </source>
</evidence>
<dbReference type="InterPro" id="IPR023175">
    <property type="entry name" value="Vta1/CALS_N_sf"/>
</dbReference>
<dbReference type="EMBL" id="OB665789">
    <property type="protein sequence ID" value="CAD7233183.1"/>
    <property type="molecule type" value="Genomic_DNA"/>
</dbReference>